<dbReference type="AlphaFoldDB" id="A0A2A9P7L5"/>
<dbReference type="OrthoDB" id="5398572at2759"/>
<dbReference type="EMBL" id="LAZP02000502">
    <property type="protein sequence ID" value="PFH56826.1"/>
    <property type="molecule type" value="Genomic_DNA"/>
</dbReference>
<feature type="compositionally biased region" description="Low complexity" evidence="1">
    <location>
        <begin position="11"/>
        <end position="22"/>
    </location>
</feature>
<sequence length="584" mass="64985">MELRPRGQGQTAAAKRAVTATKPTRKTRRKPNVSNEMDAPTTTQAAGSSSSNSGLHDRGPHPRRGAPSGNEFDVSSVRGPGSDEDDYTSPDPSGTREMVQEPRAQSSEPHELAAGPAVGCQQPNSLSLMEKRLSPLSTAADEMTKCLETSDSDGLYEAHRAFFRTLCSSYPSLSATSPFVEWHSLGDVGVRMATVMAKANLVTALDEIYRERSRASSVQQRVMFLKALDAASPDLFVAPGRAPMPPDLTLDIRTHLFIEFLAANNGRSNPEAIVIRTFCEENASAEFSSIKGPYRSLGGHEEEFCSERIAQIMDNIREGHELDGDAGLTRLREKFPIEELAERFSHWVVEELRHLRAVLGPATMDEQVAQADSDGESGAAESQEIIRSENEPSLYTEARCIEVLRRCEHMDKDDDDDEPSDGDFEVDGRKEGNQPPPSWSRRRLRSTSASASASASASSPRVSQSSRRWARQGSTSYTRRVKWTDHDTNLLNQCIKERRANYAIIERYDNDKFEHPRNQQAYRDKARNLKVDYLRTDSPLPECYDLVSLGPKEVRQIQSNGKNPLRREADVDENGKPTNTRLVF</sequence>
<evidence type="ECO:0000256" key="1">
    <source>
        <dbReference type="SAM" id="MobiDB-lite"/>
    </source>
</evidence>
<comment type="caution">
    <text evidence="2">The sequence shown here is derived from an EMBL/GenBank/DDBJ whole genome shotgun (WGS) entry which is preliminary data.</text>
</comment>
<dbReference type="Proteomes" id="UP000037136">
    <property type="component" value="Unassembled WGS sequence"/>
</dbReference>
<feature type="region of interest" description="Disordered" evidence="1">
    <location>
        <begin position="1"/>
        <end position="122"/>
    </location>
</feature>
<dbReference type="STRING" id="268505.A0A2A9P7L5"/>
<feature type="compositionally biased region" description="Polar residues" evidence="1">
    <location>
        <begin position="32"/>
        <end position="54"/>
    </location>
</feature>
<organism evidence="2 3">
    <name type="scientific">Ophiocordyceps unilateralis</name>
    <name type="common">Zombie-ant fungus</name>
    <name type="synonym">Torrubia unilateralis</name>
    <dbReference type="NCBI Taxonomy" id="268505"/>
    <lineage>
        <taxon>Eukaryota</taxon>
        <taxon>Fungi</taxon>
        <taxon>Dikarya</taxon>
        <taxon>Ascomycota</taxon>
        <taxon>Pezizomycotina</taxon>
        <taxon>Sordariomycetes</taxon>
        <taxon>Hypocreomycetidae</taxon>
        <taxon>Hypocreales</taxon>
        <taxon>Ophiocordycipitaceae</taxon>
        <taxon>Ophiocordyceps</taxon>
    </lineage>
</organism>
<protein>
    <recommendedName>
        <fullName evidence="4">Myb-like domain-containing protein</fullName>
    </recommendedName>
</protein>
<feature type="compositionally biased region" description="Basic and acidic residues" evidence="1">
    <location>
        <begin position="565"/>
        <end position="575"/>
    </location>
</feature>
<accession>A0A2A9P7L5</accession>
<gene>
    <name evidence="2" type="ORF">XA68_15951</name>
</gene>
<proteinExistence type="predicted"/>
<keyword evidence="3" id="KW-1185">Reference proteome</keyword>
<feature type="compositionally biased region" description="Low complexity" evidence="1">
    <location>
        <begin position="446"/>
        <end position="467"/>
    </location>
</feature>
<evidence type="ECO:0000313" key="2">
    <source>
        <dbReference type="EMBL" id="PFH56826.1"/>
    </source>
</evidence>
<reference evidence="2 3" key="1">
    <citation type="journal article" date="2015" name="BMC Genomics">
        <title>Gene expression during zombie ant biting behavior reflects the complexity underlying fungal parasitic behavioral manipulation.</title>
        <authorList>
            <person name="de Bekker C."/>
            <person name="Ohm R.A."/>
            <person name="Loreto R.G."/>
            <person name="Sebastian A."/>
            <person name="Albert I."/>
            <person name="Merrow M."/>
            <person name="Brachmann A."/>
            <person name="Hughes D.P."/>
        </authorList>
    </citation>
    <scope>NUCLEOTIDE SEQUENCE [LARGE SCALE GENOMIC DNA]</scope>
    <source>
        <strain evidence="2 3">SC16a</strain>
    </source>
</reference>
<reference evidence="2 3" key="2">
    <citation type="journal article" date="2017" name="Sci. Rep.">
        <title>Ant-infecting Ophiocordyceps genomes reveal a high diversity of potential behavioral manipulation genes and a possible major role for enterotoxins.</title>
        <authorList>
            <person name="de Bekker C."/>
            <person name="Ohm R.A."/>
            <person name="Evans H.C."/>
            <person name="Brachmann A."/>
            <person name="Hughes D.P."/>
        </authorList>
    </citation>
    <scope>NUCLEOTIDE SEQUENCE [LARGE SCALE GENOMIC DNA]</scope>
    <source>
        <strain evidence="2 3">SC16a</strain>
    </source>
</reference>
<feature type="region of interest" description="Disordered" evidence="1">
    <location>
        <begin position="368"/>
        <end position="391"/>
    </location>
</feature>
<evidence type="ECO:0008006" key="4">
    <source>
        <dbReference type="Google" id="ProtNLM"/>
    </source>
</evidence>
<feature type="region of interest" description="Disordered" evidence="1">
    <location>
        <begin position="558"/>
        <end position="584"/>
    </location>
</feature>
<feature type="compositionally biased region" description="Acidic residues" evidence="1">
    <location>
        <begin position="413"/>
        <end position="425"/>
    </location>
</feature>
<name>A0A2A9P7L5_OPHUN</name>
<evidence type="ECO:0000313" key="3">
    <source>
        <dbReference type="Proteomes" id="UP000037136"/>
    </source>
</evidence>
<feature type="region of interest" description="Disordered" evidence="1">
    <location>
        <begin position="410"/>
        <end position="476"/>
    </location>
</feature>